<feature type="non-terminal residue" evidence="3">
    <location>
        <position position="1"/>
    </location>
</feature>
<dbReference type="InterPro" id="IPR050123">
    <property type="entry name" value="Prok_molybdopt-oxidoreductase"/>
</dbReference>
<dbReference type="Gene3D" id="3.40.50.740">
    <property type="match status" value="1"/>
</dbReference>
<dbReference type="Gene3D" id="1.20.1440.230">
    <property type="entry name" value="NADH-ubiquinone oxidoreductase 51kDa subunit, iron-sulphur binding domain"/>
    <property type="match status" value="1"/>
</dbReference>
<organism evidence="3">
    <name type="scientific">marine sediment metagenome</name>
    <dbReference type="NCBI Taxonomy" id="412755"/>
    <lineage>
        <taxon>unclassified sequences</taxon>
        <taxon>metagenomes</taxon>
        <taxon>ecological metagenomes</taxon>
    </lineage>
</organism>
<name>X1M5N8_9ZZZZ</name>
<dbReference type="Pfam" id="PF00384">
    <property type="entry name" value="Molybdopterin"/>
    <property type="match status" value="1"/>
</dbReference>
<reference evidence="3" key="1">
    <citation type="journal article" date="2014" name="Front. Microbiol.">
        <title>High frequency of phylogenetically diverse reductive dehalogenase-homologous genes in deep subseafloor sedimentary metagenomes.</title>
        <authorList>
            <person name="Kawai M."/>
            <person name="Futagami T."/>
            <person name="Toyoda A."/>
            <person name="Takaki Y."/>
            <person name="Nishi S."/>
            <person name="Hori S."/>
            <person name="Arai W."/>
            <person name="Tsubouchi T."/>
            <person name="Morono Y."/>
            <person name="Uchiyama I."/>
            <person name="Ito T."/>
            <person name="Fujiyama A."/>
            <person name="Inagaki F."/>
            <person name="Takami H."/>
        </authorList>
    </citation>
    <scope>NUCLEOTIDE SEQUENCE</scope>
    <source>
        <strain evidence="3">Expedition CK06-06</strain>
    </source>
</reference>
<dbReference type="SUPFAM" id="SSF53706">
    <property type="entry name" value="Formate dehydrogenase/DMSO reductase, domains 1-3"/>
    <property type="match status" value="1"/>
</dbReference>
<keyword evidence="1" id="KW-0560">Oxidoreductase</keyword>
<dbReference type="GO" id="GO:0008137">
    <property type="term" value="F:NADH dehydrogenase (ubiquinone) activity"/>
    <property type="evidence" value="ECO:0007669"/>
    <property type="project" value="InterPro"/>
</dbReference>
<dbReference type="GO" id="GO:0010181">
    <property type="term" value="F:FMN binding"/>
    <property type="evidence" value="ECO:0007669"/>
    <property type="project" value="InterPro"/>
</dbReference>
<feature type="non-terminal residue" evidence="3">
    <location>
        <position position="284"/>
    </location>
</feature>
<dbReference type="FunFam" id="1.20.1440.230:FF:000001">
    <property type="entry name" value="Mitochondrial NADH dehydrogenase flavoprotein 1"/>
    <property type="match status" value="1"/>
</dbReference>
<evidence type="ECO:0000256" key="1">
    <source>
        <dbReference type="ARBA" id="ARBA00023002"/>
    </source>
</evidence>
<evidence type="ECO:0000313" key="3">
    <source>
        <dbReference type="EMBL" id="GAI09960.1"/>
    </source>
</evidence>
<proteinExistence type="predicted"/>
<evidence type="ECO:0000259" key="2">
    <source>
        <dbReference type="SMART" id="SM00928"/>
    </source>
</evidence>
<dbReference type="PANTHER" id="PTHR43105:SF14">
    <property type="entry name" value="FORMATE DEHYDROGENASE H"/>
    <property type="match status" value="1"/>
</dbReference>
<dbReference type="EMBL" id="BARV01010254">
    <property type="protein sequence ID" value="GAI09960.1"/>
    <property type="molecule type" value="Genomic_DNA"/>
</dbReference>
<protein>
    <recommendedName>
        <fullName evidence="2">NADH-ubiquinone oxidoreductase 51kDa subunit iron-sulphur binding domain-containing protein</fullName>
    </recommendedName>
</protein>
<dbReference type="InterPro" id="IPR019575">
    <property type="entry name" value="Nuop51_4Fe4S-bd"/>
</dbReference>
<dbReference type="GO" id="GO:0003954">
    <property type="term" value="F:NADH dehydrogenase activity"/>
    <property type="evidence" value="ECO:0007669"/>
    <property type="project" value="TreeGrafter"/>
</dbReference>
<sequence>PTPEPHPIIALQIKAAVRRNGARLIVADPRKIEMTEFAWLWLRHRPGTDVALFNGMMNVIVSEGLYDKKFIEKRTEGFEELKKVVERYTPDYVEGITGAPANEIISAARGYAGAGSASIVYAMGITQHTTGTDNVLALANLAMLTGNVGKEGSGVNPLRGQNNVQGACDLGALPNVFPGYQPVEDKEIREKFERMGSGGMVVMDDNTCMVDIARFFLEFVQDESCGKCVPCRIGTKRMVEILMRITQGEGEAEDIEHLEELARMVKDASLCGLGQTAPNPVLST</sequence>
<comment type="caution">
    <text evidence="3">The sequence shown here is derived from an EMBL/GenBank/DDBJ whole genome shotgun (WGS) entry which is preliminary data.</text>
</comment>
<dbReference type="Pfam" id="PF10589">
    <property type="entry name" value="NADH_4Fe-4S"/>
    <property type="match status" value="1"/>
</dbReference>
<dbReference type="PANTHER" id="PTHR43105">
    <property type="entry name" value="RESPIRATORY NITRATE REDUCTASE"/>
    <property type="match status" value="1"/>
</dbReference>
<dbReference type="GO" id="GO:0051539">
    <property type="term" value="F:4 iron, 4 sulfur cluster binding"/>
    <property type="evidence" value="ECO:0007669"/>
    <property type="project" value="InterPro"/>
</dbReference>
<dbReference type="AlphaFoldDB" id="X1M5N8"/>
<dbReference type="SUPFAM" id="SSF140490">
    <property type="entry name" value="Nqo1C-terminal domain-like"/>
    <property type="match status" value="1"/>
</dbReference>
<dbReference type="GO" id="GO:0022904">
    <property type="term" value="P:respiratory electron transport chain"/>
    <property type="evidence" value="ECO:0007669"/>
    <property type="project" value="TreeGrafter"/>
</dbReference>
<dbReference type="GO" id="GO:0016020">
    <property type="term" value="C:membrane"/>
    <property type="evidence" value="ECO:0007669"/>
    <property type="project" value="TreeGrafter"/>
</dbReference>
<accession>X1M5N8</accession>
<dbReference type="SMART" id="SM00928">
    <property type="entry name" value="NADH_4Fe-4S"/>
    <property type="match status" value="1"/>
</dbReference>
<gene>
    <name evidence="3" type="ORF">S06H3_19915</name>
</gene>
<dbReference type="InterPro" id="IPR001949">
    <property type="entry name" value="NADH-UbQ_OxRdtase_51kDa_CS"/>
</dbReference>
<feature type="domain" description="NADH-ubiquinone oxidoreductase 51kDa subunit iron-sulphur binding" evidence="2">
    <location>
        <begin position="210"/>
        <end position="255"/>
    </location>
</feature>
<dbReference type="Gene3D" id="3.40.228.10">
    <property type="entry name" value="Dimethylsulfoxide Reductase, domain 2"/>
    <property type="match status" value="1"/>
</dbReference>
<dbReference type="InterPro" id="IPR006656">
    <property type="entry name" value="Mopterin_OxRdtase"/>
</dbReference>
<dbReference type="PROSITE" id="PS00645">
    <property type="entry name" value="COMPLEX1_51K_2"/>
    <property type="match status" value="1"/>
</dbReference>
<dbReference type="InterPro" id="IPR037207">
    <property type="entry name" value="Nuop51_4Fe4S-bd_sf"/>
</dbReference>